<name>A0ACC1I2C9_9FUNG</name>
<organism evidence="1 2">
    <name type="scientific">Spiromyces aspiralis</name>
    <dbReference type="NCBI Taxonomy" id="68401"/>
    <lineage>
        <taxon>Eukaryota</taxon>
        <taxon>Fungi</taxon>
        <taxon>Fungi incertae sedis</taxon>
        <taxon>Zoopagomycota</taxon>
        <taxon>Kickxellomycotina</taxon>
        <taxon>Kickxellomycetes</taxon>
        <taxon>Kickxellales</taxon>
        <taxon>Kickxellaceae</taxon>
        <taxon>Spiromyces</taxon>
    </lineage>
</organism>
<comment type="caution">
    <text evidence="1">The sequence shown here is derived from an EMBL/GenBank/DDBJ whole genome shotgun (WGS) entry which is preliminary data.</text>
</comment>
<accession>A0ACC1I2C9</accession>
<dbReference type="EMBL" id="JAMZIH010000009">
    <property type="protein sequence ID" value="KAJ1680289.1"/>
    <property type="molecule type" value="Genomic_DNA"/>
</dbReference>
<sequence length="202" mass="23127">MQSRTTPMQPDMPHVDTRCEHEEETQEHFFKCKQDDPERGEKDWSSRETKAVAERYLDSRNAFIGPMEVVHRALQLAAFLDWNERTKREAATATATKTAAALSLAARKKLISKSRAETIKRTCRAKIEWEYHRWKARCEAQIDREEGSRISPEAQRQRMQMEQPVAAAGDGPQADGIPERVQRTIRGREAKFKGWSAQTGGS</sequence>
<reference evidence="1" key="1">
    <citation type="submission" date="2022-06" db="EMBL/GenBank/DDBJ databases">
        <title>Phylogenomic reconstructions and comparative analyses of Kickxellomycotina fungi.</title>
        <authorList>
            <person name="Reynolds N.K."/>
            <person name="Stajich J.E."/>
            <person name="Barry K."/>
            <person name="Grigoriev I.V."/>
            <person name="Crous P."/>
            <person name="Smith M.E."/>
        </authorList>
    </citation>
    <scope>NUCLEOTIDE SEQUENCE</scope>
    <source>
        <strain evidence="1">RSA 2271</strain>
    </source>
</reference>
<evidence type="ECO:0000313" key="2">
    <source>
        <dbReference type="Proteomes" id="UP001145114"/>
    </source>
</evidence>
<keyword evidence="2" id="KW-1185">Reference proteome</keyword>
<gene>
    <name evidence="1" type="ORF">EV182_000275</name>
</gene>
<evidence type="ECO:0000313" key="1">
    <source>
        <dbReference type="EMBL" id="KAJ1680289.1"/>
    </source>
</evidence>
<proteinExistence type="predicted"/>
<dbReference type="Proteomes" id="UP001145114">
    <property type="component" value="Unassembled WGS sequence"/>
</dbReference>
<protein>
    <submittedName>
        <fullName evidence="1">Uncharacterized protein</fullName>
    </submittedName>
</protein>